<dbReference type="EMBL" id="CP001114">
    <property type="protein sequence ID" value="ACO47058.1"/>
    <property type="molecule type" value="Genomic_DNA"/>
</dbReference>
<dbReference type="PaxDb" id="546414-Deide_20411"/>
<evidence type="ECO:0000313" key="1">
    <source>
        <dbReference type="EMBL" id="ACO47058.1"/>
    </source>
</evidence>
<gene>
    <name evidence="1" type="ordered locus">Deide_20411</name>
</gene>
<dbReference type="HOGENOM" id="CLU_2537005_0_0_0"/>
<reference evidence="1 2" key="1">
    <citation type="journal article" date="2009" name="PLoS Genet.">
        <title>Alliance of proteomics and genomics to unravel the specificities of Sahara bacterium Deinococcus deserti.</title>
        <authorList>
            <person name="de Groot A."/>
            <person name="Dulermo R."/>
            <person name="Ortet P."/>
            <person name="Blanchard L."/>
            <person name="Guerin P."/>
            <person name="Fernandez B."/>
            <person name="Vacherie B."/>
            <person name="Dossat C."/>
            <person name="Jolivet E."/>
            <person name="Siguier P."/>
            <person name="Chandler M."/>
            <person name="Barakat M."/>
            <person name="Dedieu A."/>
            <person name="Barbe V."/>
            <person name="Heulin T."/>
            <person name="Sommer S."/>
            <person name="Achouak W."/>
            <person name="Armengaud J."/>
        </authorList>
    </citation>
    <scope>NUCLEOTIDE SEQUENCE [LARGE SCALE GENOMIC DNA]</scope>
    <source>
        <strain evidence="2">DSM 17065 / CIP 109153 / LMG 22923 / VCD115</strain>
    </source>
</reference>
<protein>
    <submittedName>
        <fullName evidence="1">Uncharacterized protein</fullName>
    </submittedName>
</protein>
<dbReference type="AlphaFoldDB" id="C1CYM8"/>
<dbReference type="Proteomes" id="UP000002208">
    <property type="component" value="Chromosome"/>
</dbReference>
<organism evidence="1 2">
    <name type="scientific">Deinococcus deserti (strain DSM 17065 / CIP 109153 / LMG 22923 / VCD115)</name>
    <dbReference type="NCBI Taxonomy" id="546414"/>
    <lineage>
        <taxon>Bacteria</taxon>
        <taxon>Thermotogati</taxon>
        <taxon>Deinococcota</taxon>
        <taxon>Deinococci</taxon>
        <taxon>Deinococcales</taxon>
        <taxon>Deinococcaceae</taxon>
        <taxon>Deinococcus</taxon>
    </lineage>
</organism>
<sequence length="83" mass="8884">MHVRFTVGKGLMAQTGEHGSSVLTSENQAADNTPVPLMNFTCQDTSGSGRHGNDDTREALWRAVACPVGRLEHLGTSYIAARV</sequence>
<dbReference type="KEGG" id="ddr:Deide_20411"/>
<proteinExistence type="predicted"/>
<keyword evidence="2" id="KW-1185">Reference proteome</keyword>
<evidence type="ECO:0000313" key="2">
    <source>
        <dbReference type="Proteomes" id="UP000002208"/>
    </source>
</evidence>
<name>C1CYM8_DEIDV</name>
<accession>C1CYM8</accession>